<proteinExistence type="predicted"/>
<feature type="non-terminal residue" evidence="2">
    <location>
        <position position="67"/>
    </location>
</feature>
<dbReference type="Proteomes" id="UP001519460">
    <property type="component" value="Unassembled WGS sequence"/>
</dbReference>
<organism evidence="2 3">
    <name type="scientific">Batillaria attramentaria</name>
    <dbReference type="NCBI Taxonomy" id="370345"/>
    <lineage>
        <taxon>Eukaryota</taxon>
        <taxon>Metazoa</taxon>
        <taxon>Spiralia</taxon>
        <taxon>Lophotrochozoa</taxon>
        <taxon>Mollusca</taxon>
        <taxon>Gastropoda</taxon>
        <taxon>Caenogastropoda</taxon>
        <taxon>Sorbeoconcha</taxon>
        <taxon>Cerithioidea</taxon>
        <taxon>Batillariidae</taxon>
        <taxon>Batillaria</taxon>
    </lineage>
</organism>
<gene>
    <name evidence="2" type="ORF">BaRGS_00010678</name>
</gene>
<protein>
    <submittedName>
        <fullName evidence="2">Uncharacterized protein</fullName>
    </submittedName>
</protein>
<evidence type="ECO:0000313" key="2">
    <source>
        <dbReference type="EMBL" id="KAK7498090.1"/>
    </source>
</evidence>
<evidence type="ECO:0000313" key="3">
    <source>
        <dbReference type="Proteomes" id="UP001519460"/>
    </source>
</evidence>
<feature type="region of interest" description="Disordered" evidence="1">
    <location>
        <begin position="44"/>
        <end position="67"/>
    </location>
</feature>
<dbReference type="EMBL" id="JACVVK020000053">
    <property type="protein sequence ID" value="KAK7498090.1"/>
    <property type="molecule type" value="Genomic_DNA"/>
</dbReference>
<accession>A0ABD0LFE2</accession>
<sequence length="67" mass="7473">EKHDSILYHQAKNESELTMVTSSKRQGASHTGCLGFANTRSASRHAMVRTATRRQSLNKTRAGVVFR</sequence>
<feature type="non-terminal residue" evidence="2">
    <location>
        <position position="1"/>
    </location>
</feature>
<reference evidence="2 3" key="1">
    <citation type="journal article" date="2023" name="Sci. Data">
        <title>Genome assembly of the Korean intertidal mud-creeper Batillaria attramentaria.</title>
        <authorList>
            <person name="Patra A.K."/>
            <person name="Ho P.T."/>
            <person name="Jun S."/>
            <person name="Lee S.J."/>
            <person name="Kim Y."/>
            <person name="Won Y.J."/>
        </authorList>
    </citation>
    <scope>NUCLEOTIDE SEQUENCE [LARGE SCALE GENOMIC DNA]</scope>
    <source>
        <strain evidence="2">Wonlab-2016</strain>
    </source>
</reference>
<keyword evidence="3" id="KW-1185">Reference proteome</keyword>
<name>A0ABD0LFE2_9CAEN</name>
<dbReference type="AlphaFoldDB" id="A0ABD0LFE2"/>
<comment type="caution">
    <text evidence="2">The sequence shown here is derived from an EMBL/GenBank/DDBJ whole genome shotgun (WGS) entry which is preliminary data.</text>
</comment>
<evidence type="ECO:0000256" key="1">
    <source>
        <dbReference type="SAM" id="MobiDB-lite"/>
    </source>
</evidence>